<sequence length="142" mass="16018">MASVQAAAPAVQHPGAPMAAGATKQQAEEMYKKLKHMKESGVPATDPEYIKASQFLMYFQQQHQMRRNQQTYLQQQQQQQQQPGSAISNGAVNGVQQPRSQQGAPKPTKHLLLRRRLHKQTHRRKPTHRPLVRHQAISANSS</sequence>
<dbReference type="EMBL" id="JADCTT010000005">
    <property type="protein sequence ID" value="KAF9752251.1"/>
    <property type="molecule type" value="Genomic_DNA"/>
</dbReference>
<organism evidence="2 3">
    <name type="scientific">Bionectria ochroleuca</name>
    <name type="common">Gliocladium roseum</name>
    <dbReference type="NCBI Taxonomy" id="29856"/>
    <lineage>
        <taxon>Eukaryota</taxon>
        <taxon>Fungi</taxon>
        <taxon>Dikarya</taxon>
        <taxon>Ascomycota</taxon>
        <taxon>Pezizomycotina</taxon>
        <taxon>Sordariomycetes</taxon>
        <taxon>Hypocreomycetidae</taxon>
        <taxon>Hypocreales</taxon>
        <taxon>Bionectriaceae</taxon>
        <taxon>Clonostachys</taxon>
    </lineage>
</organism>
<feature type="compositionally biased region" description="Polar residues" evidence="1">
    <location>
        <begin position="83"/>
        <end position="103"/>
    </location>
</feature>
<protein>
    <submittedName>
        <fullName evidence="2">Uncharacterized protein</fullName>
    </submittedName>
</protein>
<feature type="region of interest" description="Disordered" evidence="1">
    <location>
        <begin position="1"/>
        <end position="27"/>
    </location>
</feature>
<dbReference type="AlphaFoldDB" id="A0A8H7NAK7"/>
<evidence type="ECO:0000256" key="1">
    <source>
        <dbReference type="SAM" id="MobiDB-lite"/>
    </source>
</evidence>
<accession>A0A8H7NAK7</accession>
<proteinExistence type="predicted"/>
<feature type="region of interest" description="Disordered" evidence="1">
    <location>
        <begin position="65"/>
        <end position="142"/>
    </location>
</feature>
<reference evidence="2" key="1">
    <citation type="submission" date="2020-10" db="EMBL/GenBank/DDBJ databases">
        <title>High-Quality Genome Resource of Clonostachys rosea strain S41 by Oxford Nanopore Long-Read Sequencing.</title>
        <authorList>
            <person name="Wang H."/>
        </authorList>
    </citation>
    <scope>NUCLEOTIDE SEQUENCE</scope>
    <source>
        <strain evidence="2">S41</strain>
    </source>
</reference>
<name>A0A8H7NAK7_BIOOC</name>
<dbReference type="Proteomes" id="UP000616885">
    <property type="component" value="Unassembled WGS sequence"/>
</dbReference>
<comment type="caution">
    <text evidence="2">The sequence shown here is derived from an EMBL/GenBank/DDBJ whole genome shotgun (WGS) entry which is preliminary data.</text>
</comment>
<feature type="compositionally biased region" description="Basic residues" evidence="1">
    <location>
        <begin position="107"/>
        <end position="132"/>
    </location>
</feature>
<gene>
    <name evidence="2" type="ORF">IM811_014045</name>
</gene>
<feature type="compositionally biased region" description="Low complexity" evidence="1">
    <location>
        <begin position="65"/>
        <end position="82"/>
    </location>
</feature>
<evidence type="ECO:0000313" key="2">
    <source>
        <dbReference type="EMBL" id="KAF9752251.1"/>
    </source>
</evidence>
<evidence type="ECO:0000313" key="3">
    <source>
        <dbReference type="Proteomes" id="UP000616885"/>
    </source>
</evidence>